<dbReference type="RefSeq" id="WP_011019544.1">
    <property type="nucleotide sequence ID" value="NC_003551.1"/>
</dbReference>
<dbReference type="EMBL" id="AE009439">
    <property type="protein sequence ID" value="AAM02389.1"/>
    <property type="molecule type" value="Genomic_DNA"/>
</dbReference>
<dbReference type="AlphaFoldDB" id="Q8TW60"/>
<dbReference type="HOGENOM" id="CLU_2032881_0_0_2"/>
<keyword evidence="3" id="KW-1185">Reference proteome</keyword>
<gene>
    <name evidence="2" type="ordered locus">MK1176</name>
</gene>
<name>Q8TW60_METKA</name>
<evidence type="ECO:0000313" key="2">
    <source>
        <dbReference type="EMBL" id="AAM02389.1"/>
    </source>
</evidence>
<protein>
    <submittedName>
        <fullName evidence="2">Uncharacterized protein</fullName>
    </submittedName>
</protein>
<feature type="region of interest" description="Disordered" evidence="1">
    <location>
        <begin position="86"/>
        <end position="121"/>
    </location>
</feature>
<dbReference type="InParanoid" id="Q8TW60"/>
<proteinExistence type="predicted"/>
<dbReference type="EnsemblBacteria" id="AAM02389">
    <property type="protein sequence ID" value="AAM02389"/>
    <property type="gene ID" value="MK1176"/>
</dbReference>
<dbReference type="Proteomes" id="UP000001826">
    <property type="component" value="Chromosome"/>
</dbReference>
<accession>Q8TW60</accession>
<dbReference type="GeneID" id="1477277"/>
<dbReference type="PaxDb" id="190192-MK1176"/>
<organism evidence="2 3">
    <name type="scientific">Methanopyrus kandleri (strain AV19 / DSM 6324 / JCM 9639 / NBRC 100938)</name>
    <dbReference type="NCBI Taxonomy" id="190192"/>
    <lineage>
        <taxon>Archaea</taxon>
        <taxon>Methanobacteriati</taxon>
        <taxon>Methanobacteriota</taxon>
        <taxon>Methanomada group</taxon>
        <taxon>Methanopyri</taxon>
        <taxon>Methanopyrales</taxon>
        <taxon>Methanopyraceae</taxon>
        <taxon>Methanopyrus</taxon>
    </lineage>
</organism>
<reference evidence="2 3" key="1">
    <citation type="journal article" date="2002" name="Proc. Natl. Acad. Sci. U.S.A.">
        <title>The complete genome of hyperthermophile Methanopyrus kandleri AV19 and monophyly of archaeal methanogens.</title>
        <authorList>
            <person name="Slesarev A.I."/>
            <person name="Mezhevaya K.V."/>
            <person name="Makarova K.S."/>
            <person name="Polushin N.N."/>
            <person name="Shcherbinina O.V."/>
            <person name="Shakhova V.V."/>
            <person name="Belova G.I."/>
            <person name="Aravind L."/>
            <person name="Natale D.A."/>
            <person name="Rogozin I.B."/>
            <person name="Tatusov R.L."/>
            <person name="Wolf Y.I."/>
            <person name="Stetter K.O."/>
            <person name="Malykh A.G."/>
            <person name="Koonin E.V."/>
            <person name="Kozyavkin S.A."/>
        </authorList>
    </citation>
    <scope>NUCLEOTIDE SEQUENCE [LARGE SCALE GENOMIC DNA]</scope>
    <source>
        <strain evidence="3">AV19 / DSM 6324 / JCM 9639 / NBRC 100938</strain>
    </source>
</reference>
<evidence type="ECO:0000313" key="3">
    <source>
        <dbReference type="Proteomes" id="UP000001826"/>
    </source>
</evidence>
<dbReference type="KEGG" id="mka:MK1176"/>
<evidence type="ECO:0000256" key="1">
    <source>
        <dbReference type="SAM" id="MobiDB-lite"/>
    </source>
</evidence>
<sequence>MSVPKYLPLLIAVVATASPASGYLGVEAFVTGISADHVDVVYMVYADSDDVTKSHRVTLYLPPEATIKGVKSYQLPRREGDVDVVYGQGDWKPETGTWSETARSDPRSSFPKRPPMSSTCT</sequence>